<evidence type="ECO:0008006" key="4">
    <source>
        <dbReference type="Google" id="ProtNLM"/>
    </source>
</evidence>
<reference evidence="2" key="1">
    <citation type="journal article" date="2014" name="Int. J. Syst. Evol. Microbiol.">
        <title>Complete genome sequence of Corynebacterium casei LMG S-19264T (=DSM 44701T), isolated from a smear-ripened cheese.</title>
        <authorList>
            <consortium name="US DOE Joint Genome Institute (JGI-PGF)"/>
            <person name="Walter F."/>
            <person name="Albersmeier A."/>
            <person name="Kalinowski J."/>
            <person name="Ruckert C."/>
        </authorList>
    </citation>
    <scope>NUCLEOTIDE SEQUENCE</scope>
    <source>
        <strain evidence="2">CGMCC 1.12754</strain>
    </source>
</reference>
<proteinExistence type="predicted"/>
<dbReference type="Proteomes" id="UP000622860">
    <property type="component" value="Unassembled WGS sequence"/>
</dbReference>
<feature type="transmembrane region" description="Helical" evidence="1">
    <location>
        <begin position="86"/>
        <end position="108"/>
    </location>
</feature>
<keyword evidence="1" id="KW-0812">Transmembrane</keyword>
<name>A0A917H2P0_9BACI</name>
<accession>A0A917H2P0</accession>
<dbReference type="EMBL" id="BMFR01000001">
    <property type="protein sequence ID" value="GGG65661.1"/>
    <property type="molecule type" value="Genomic_DNA"/>
</dbReference>
<evidence type="ECO:0000313" key="2">
    <source>
        <dbReference type="EMBL" id="GGG65661.1"/>
    </source>
</evidence>
<keyword evidence="1" id="KW-1133">Transmembrane helix</keyword>
<organism evidence="2 3">
    <name type="scientific">Virgibacillus oceani</name>
    <dbReference type="NCBI Taxonomy" id="1479511"/>
    <lineage>
        <taxon>Bacteria</taxon>
        <taxon>Bacillati</taxon>
        <taxon>Bacillota</taxon>
        <taxon>Bacilli</taxon>
        <taxon>Bacillales</taxon>
        <taxon>Bacillaceae</taxon>
        <taxon>Virgibacillus</taxon>
    </lineage>
</organism>
<comment type="caution">
    <text evidence="2">The sequence shown here is derived from an EMBL/GenBank/DDBJ whole genome shotgun (WGS) entry which is preliminary data.</text>
</comment>
<reference evidence="2" key="2">
    <citation type="submission" date="2020-09" db="EMBL/GenBank/DDBJ databases">
        <authorList>
            <person name="Sun Q."/>
            <person name="Zhou Y."/>
        </authorList>
    </citation>
    <scope>NUCLEOTIDE SEQUENCE</scope>
    <source>
        <strain evidence="2">CGMCC 1.12754</strain>
    </source>
</reference>
<dbReference type="RefSeq" id="WP_188453906.1">
    <property type="nucleotide sequence ID" value="NZ_BMFR01000001.1"/>
</dbReference>
<dbReference type="AlphaFoldDB" id="A0A917H2P0"/>
<feature type="transmembrane region" description="Helical" evidence="1">
    <location>
        <begin position="28"/>
        <end position="46"/>
    </location>
</feature>
<keyword evidence="1" id="KW-0472">Membrane</keyword>
<feature type="transmembrane region" description="Helical" evidence="1">
    <location>
        <begin position="5"/>
        <end position="22"/>
    </location>
</feature>
<protein>
    <recommendedName>
        <fullName evidence="4">DUF2512 family protein</fullName>
    </recommendedName>
</protein>
<dbReference type="Pfam" id="PF10710">
    <property type="entry name" value="DUF2512"/>
    <property type="match status" value="1"/>
</dbReference>
<dbReference type="InterPro" id="IPR019649">
    <property type="entry name" value="DUF2512"/>
</dbReference>
<keyword evidence="3" id="KW-1185">Reference proteome</keyword>
<sequence length="121" mass="13555">MTGLIVKLIICPIGIIVASWIFPNVDFAYWYQPIIIGVVLAVIGYFMEVAMLREDTNWLSTIMDFAASTLVVYFGAMFFADTAVTFWGAVLTGALLAITEIFQHNWLLQSGRIRKDDPVSE</sequence>
<feature type="transmembrane region" description="Helical" evidence="1">
    <location>
        <begin position="58"/>
        <end position="80"/>
    </location>
</feature>
<evidence type="ECO:0000313" key="3">
    <source>
        <dbReference type="Proteomes" id="UP000622860"/>
    </source>
</evidence>
<gene>
    <name evidence="2" type="ORF">GCM10011398_06640</name>
</gene>
<evidence type="ECO:0000256" key="1">
    <source>
        <dbReference type="SAM" id="Phobius"/>
    </source>
</evidence>